<sequence length="385" mass="42077">MSRPRLPIGTWGTISSHKDPSGSWRSSAYFRDFNGSSRRVRASGPSASAAERHLTAKLVEGARIGSGELKPTTPLATTAEMWLAEVEGTVGDGTLDEYKRLARKRIIPAIGELMLGEVTVGVVDRFLRAESLRTPAQARNVRSALLHIMAVALRHDAIRLNPVRESAPLPKVHKTPEALTETEVVELRDMVRLHRAGPGRSGPPPGVDLMDFVDLTLATGTRIGEALGLRWQDINLDVEPVLVTIAGTLVEATGVPVHYKNSPKTASGFRTLSLPDHAAAILKRRRASAKSEWVFATKAGAPRAPQNIHRTFREIVKDTELQWVTPHVLRKTVATRIARLFGDEAAAKQLGHSGPEVTRRHYIQKASIAPDVSETLSLMFLEPMS</sequence>
<evidence type="ECO:0000256" key="1">
    <source>
        <dbReference type="ARBA" id="ARBA00008857"/>
    </source>
</evidence>
<dbReference type="Pfam" id="PF00589">
    <property type="entry name" value="Phage_integrase"/>
    <property type="match status" value="1"/>
</dbReference>
<dbReference type="Proteomes" id="UP000219440">
    <property type="component" value="Unassembled WGS sequence"/>
</dbReference>
<comment type="similarity">
    <text evidence="1">Belongs to the 'phage' integrase family.</text>
</comment>
<evidence type="ECO:0000259" key="6">
    <source>
        <dbReference type="PROSITE" id="PS51898"/>
    </source>
</evidence>
<reference evidence="7 8" key="1">
    <citation type="submission" date="2017-09" db="EMBL/GenBank/DDBJ databases">
        <authorList>
            <person name="Ehlers B."/>
            <person name="Leendertz F.H."/>
        </authorList>
    </citation>
    <scope>NUCLEOTIDE SEQUENCE [LARGE SCALE GENOMIC DNA]</scope>
    <source>
        <strain evidence="7 8">CGMCC 1.05381</strain>
    </source>
</reference>
<dbReference type="AlphaFoldDB" id="A0A2C8ZL58"/>
<dbReference type="InterPro" id="IPR050808">
    <property type="entry name" value="Phage_Integrase"/>
</dbReference>
<accession>A0A2C8ZL58</accession>
<protein>
    <submittedName>
        <fullName evidence="7">Integrase</fullName>
    </submittedName>
</protein>
<dbReference type="GO" id="GO:0015074">
    <property type="term" value="P:DNA integration"/>
    <property type="evidence" value="ECO:0007669"/>
    <property type="project" value="UniProtKB-KW"/>
</dbReference>
<evidence type="ECO:0000313" key="8">
    <source>
        <dbReference type="Proteomes" id="UP000219440"/>
    </source>
</evidence>
<dbReference type="InterPro" id="IPR010998">
    <property type="entry name" value="Integrase_recombinase_N"/>
</dbReference>
<dbReference type="PANTHER" id="PTHR30629:SF2">
    <property type="entry name" value="PROPHAGE INTEGRASE INTS-RELATED"/>
    <property type="match status" value="1"/>
</dbReference>
<dbReference type="EMBL" id="OCST01000003">
    <property type="protein sequence ID" value="SOE65731.1"/>
    <property type="molecule type" value="Genomic_DNA"/>
</dbReference>
<dbReference type="Gene3D" id="1.10.150.130">
    <property type="match status" value="1"/>
</dbReference>
<proteinExistence type="inferred from homology"/>
<gene>
    <name evidence="7" type="ORF">SAMN06296378_1609</name>
</gene>
<dbReference type="PANTHER" id="PTHR30629">
    <property type="entry name" value="PROPHAGE INTEGRASE"/>
    <property type="match status" value="1"/>
</dbReference>
<keyword evidence="2" id="KW-0229">DNA integration</keyword>
<evidence type="ECO:0000256" key="5">
    <source>
        <dbReference type="SAM" id="MobiDB-lite"/>
    </source>
</evidence>
<dbReference type="Pfam" id="PF14659">
    <property type="entry name" value="Phage_int_SAM_3"/>
    <property type="match status" value="1"/>
</dbReference>
<dbReference type="SUPFAM" id="SSF56349">
    <property type="entry name" value="DNA breaking-rejoining enzymes"/>
    <property type="match status" value="1"/>
</dbReference>
<organism evidence="7 8">
    <name type="scientific">Salinibacterium xinjiangense</name>
    <dbReference type="NCBI Taxonomy" id="386302"/>
    <lineage>
        <taxon>Bacteria</taxon>
        <taxon>Bacillati</taxon>
        <taxon>Actinomycetota</taxon>
        <taxon>Actinomycetes</taxon>
        <taxon>Micrococcales</taxon>
        <taxon>Microbacteriaceae</taxon>
        <taxon>Salinibacterium</taxon>
    </lineage>
</organism>
<dbReference type="GO" id="GO:0006310">
    <property type="term" value="P:DNA recombination"/>
    <property type="evidence" value="ECO:0007669"/>
    <property type="project" value="UniProtKB-KW"/>
</dbReference>
<evidence type="ECO:0000256" key="3">
    <source>
        <dbReference type="ARBA" id="ARBA00023125"/>
    </source>
</evidence>
<feature type="domain" description="Tyr recombinase" evidence="6">
    <location>
        <begin position="174"/>
        <end position="377"/>
    </location>
</feature>
<feature type="region of interest" description="Disordered" evidence="5">
    <location>
        <begin position="1"/>
        <end position="21"/>
    </location>
</feature>
<dbReference type="PROSITE" id="PS51898">
    <property type="entry name" value="TYR_RECOMBINASE"/>
    <property type="match status" value="1"/>
</dbReference>
<dbReference type="InterPro" id="IPR004107">
    <property type="entry name" value="Integrase_SAM-like_N"/>
</dbReference>
<keyword evidence="4" id="KW-0233">DNA recombination</keyword>
<evidence type="ECO:0000313" key="7">
    <source>
        <dbReference type="EMBL" id="SOE65731.1"/>
    </source>
</evidence>
<dbReference type="InterPro" id="IPR002104">
    <property type="entry name" value="Integrase_catalytic"/>
</dbReference>
<dbReference type="InterPro" id="IPR013762">
    <property type="entry name" value="Integrase-like_cat_sf"/>
</dbReference>
<dbReference type="GO" id="GO:0003677">
    <property type="term" value="F:DNA binding"/>
    <property type="evidence" value="ECO:0007669"/>
    <property type="project" value="UniProtKB-KW"/>
</dbReference>
<dbReference type="InterPro" id="IPR011010">
    <property type="entry name" value="DNA_brk_join_enz"/>
</dbReference>
<evidence type="ECO:0000256" key="2">
    <source>
        <dbReference type="ARBA" id="ARBA00022908"/>
    </source>
</evidence>
<evidence type="ECO:0000256" key="4">
    <source>
        <dbReference type="ARBA" id="ARBA00023172"/>
    </source>
</evidence>
<dbReference type="RefSeq" id="WP_179691836.1">
    <property type="nucleotide sequence ID" value="NZ_BMLC01000001.1"/>
</dbReference>
<keyword evidence="8" id="KW-1185">Reference proteome</keyword>
<keyword evidence="3" id="KW-0238">DNA-binding</keyword>
<dbReference type="Gene3D" id="1.10.443.10">
    <property type="entry name" value="Intergrase catalytic core"/>
    <property type="match status" value="1"/>
</dbReference>
<name>A0A2C8ZL58_9MICO</name>
<dbReference type="CDD" id="cd01189">
    <property type="entry name" value="INT_ICEBs1_C_like"/>
    <property type="match status" value="1"/>
</dbReference>